<protein>
    <submittedName>
        <fullName evidence="1">Uncharacterized protein</fullName>
    </submittedName>
</protein>
<evidence type="ECO:0000313" key="1">
    <source>
        <dbReference type="EMBL" id="KAH3836153.1"/>
    </source>
</evidence>
<dbReference type="Proteomes" id="UP000828390">
    <property type="component" value="Unassembled WGS sequence"/>
</dbReference>
<proteinExistence type="predicted"/>
<dbReference type="Pfam" id="PF15668">
    <property type="entry name" value="DUF4663"/>
    <property type="match status" value="1"/>
</dbReference>
<keyword evidence="2" id="KW-1185">Reference proteome</keyword>
<evidence type="ECO:0000313" key="2">
    <source>
        <dbReference type="Proteomes" id="UP000828390"/>
    </source>
</evidence>
<dbReference type="EMBL" id="JAIWYP010000004">
    <property type="protein sequence ID" value="KAH3836153.1"/>
    <property type="molecule type" value="Genomic_DNA"/>
</dbReference>
<reference evidence="1" key="2">
    <citation type="submission" date="2020-11" db="EMBL/GenBank/DDBJ databases">
        <authorList>
            <person name="McCartney M.A."/>
            <person name="Auch B."/>
            <person name="Kono T."/>
            <person name="Mallez S."/>
            <person name="Becker A."/>
            <person name="Gohl D.M."/>
            <person name="Silverstein K.A.T."/>
            <person name="Koren S."/>
            <person name="Bechman K.B."/>
            <person name="Herman A."/>
            <person name="Abrahante J.E."/>
            <person name="Garbe J."/>
        </authorList>
    </citation>
    <scope>NUCLEOTIDE SEQUENCE</scope>
    <source>
        <strain evidence="1">Duluth1</strain>
        <tissue evidence="1">Whole animal</tissue>
    </source>
</reference>
<organism evidence="1 2">
    <name type="scientific">Dreissena polymorpha</name>
    <name type="common">Zebra mussel</name>
    <name type="synonym">Mytilus polymorpha</name>
    <dbReference type="NCBI Taxonomy" id="45954"/>
    <lineage>
        <taxon>Eukaryota</taxon>
        <taxon>Metazoa</taxon>
        <taxon>Spiralia</taxon>
        <taxon>Lophotrochozoa</taxon>
        <taxon>Mollusca</taxon>
        <taxon>Bivalvia</taxon>
        <taxon>Autobranchia</taxon>
        <taxon>Heteroconchia</taxon>
        <taxon>Euheterodonta</taxon>
        <taxon>Imparidentia</taxon>
        <taxon>Neoheterodontei</taxon>
        <taxon>Myida</taxon>
        <taxon>Dreissenoidea</taxon>
        <taxon>Dreissenidae</taxon>
        <taxon>Dreissena</taxon>
    </lineage>
</organism>
<name>A0A9D4KAG2_DREPO</name>
<dbReference type="AlphaFoldDB" id="A0A9D4KAG2"/>
<reference evidence="1" key="1">
    <citation type="journal article" date="2019" name="bioRxiv">
        <title>The Genome of the Zebra Mussel, Dreissena polymorpha: A Resource for Invasive Species Research.</title>
        <authorList>
            <person name="McCartney M.A."/>
            <person name="Auch B."/>
            <person name="Kono T."/>
            <person name="Mallez S."/>
            <person name="Zhang Y."/>
            <person name="Obille A."/>
            <person name="Becker A."/>
            <person name="Abrahante J.E."/>
            <person name="Garbe J."/>
            <person name="Badalamenti J.P."/>
            <person name="Herman A."/>
            <person name="Mangelson H."/>
            <person name="Liachko I."/>
            <person name="Sullivan S."/>
            <person name="Sone E.D."/>
            <person name="Koren S."/>
            <person name="Silverstein K.A.T."/>
            <person name="Beckman K.B."/>
            <person name="Gohl D.M."/>
        </authorList>
    </citation>
    <scope>NUCLEOTIDE SEQUENCE</scope>
    <source>
        <strain evidence="1">Duluth1</strain>
        <tissue evidence="1">Whole animal</tissue>
    </source>
</reference>
<comment type="caution">
    <text evidence="1">The sequence shown here is derived from an EMBL/GenBank/DDBJ whole genome shotgun (WGS) entry which is preliminary data.</text>
</comment>
<accession>A0A9D4KAG2</accession>
<sequence length="236" mass="26264">MDSRLYKSLDSCEAEHAWEKIRDIVAVQLMGDNAIPVPFLRDAAKFDVAHVVLKESRSRMEKLTGAISTALPVGPISEFIAGPLPDVIERMGNAKKDTGIILNQAYEFHESDMKHGVKKSLTVQIWGCGKWALEYLPKPGDFALDMVKTGYKDFDRIYLITQTFYASEVKIQLSIAGKEDTYLLKGQIPVGFNLMKYKLYPNGTLGASKVVKGEKWKVNWIKQSTIASSLAATSSN</sequence>
<gene>
    <name evidence="1" type="ORF">DPMN_109523</name>
</gene>
<dbReference type="PANTHER" id="PTHR36872">
    <property type="entry name" value="GENE 5901-RELATED"/>
    <property type="match status" value="1"/>
</dbReference>
<dbReference type="PANTHER" id="PTHR36872:SF1">
    <property type="entry name" value="GENE 5901-RELATED"/>
    <property type="match status" value="1"/>
</dbReference>
<dbReference type="OrthoDB" id="9042900at2759"/>
<dbReference type="InterPro" id="IPR031366">
    <property type="entry name" value="DUF4663"/>
</dbReference>